<evidence type="ECO:0000313" key="3">
    <source>
        <dbReference type="Proteomes" id="UP000054270"/>
    </source>
</evidence>
<protein>
    <recommendedName>
        <fullName evidence="4">Extracellular membrane protein CFEM domain-containing protein</fullName>
    </recommendedName>
</protein>
<dbReference type="OrthoDB" id="3062033at2759"/>
<dbReference type="Proteomes" id="UP000054270">
    <property type="component" value="Unassembled WGS sequence"/>
</dbReference>
<reference evidence="3" key="1">
    <citation type="submission" date="2014-04" db="EMBL/GenBank/DDBJ databases">
        <title>Evolutionary Origins and Diversification of the Mycorrhizal Mutualists.</title>
        <authorList>
            <consortium name="DOE Joint Genome Institute"/>
            <consortium name="Mycorrhizal Genomics Consortium"/>
            <person name="Kohler A."/>
            <person name="Kuo A."/>
            <person name="Nagy L.G."/>
            <person name="Floudas D."/>
            <person name="Copeland A."/>
            <person name="Barry K.W."/>
            <person name="Cichocki N."/>
            <person name="Veneault-Fourrey C."/>
            <person name="LaButti K."/>
            <person name="Lindquist E.A."/>
            <person name="Lipzen A."/>
            <person name="Lundell T."/>
            <person name="Morin E."/>
            <person name="Murat C."/>
            <person name="Riley R."/>
            <person name="Ohm R."/>
            <person name="Sun H."/>
            <person name="Tunlid A."/>
            <person name="Henrissat B."/>
            <person name="Grigoriev I.V."/>
            <person name="Hibbett D.S."/>
            <person name="Martin F."/>
        </authorList>
    </citation>
    <scope>NUCLEOTIDE SEQUENCE [LARGE SCALE GENOMIC DNA]</scope>
    <source>
        <strain evidence="3">FD-334 SS-4</strain>
    </source>
</reference>
<feature type="signal peptide" evidence="1">
    <location>
        <begin position="1"/>
        <end position="19"/>
    </location>
</feature>
<keyword evidence="3" id="KW-1185">Reference proteome</keyword>
<dbReference type="OMA" id="LEDCINC"/>
<accession>A0A0D2NJP5</accession>
<sequence length="206" mass="20971">MFLTPWALLSALALKTCNASFMYFSSGGVLNVLSPRQTSISPTICINVCAPVENIINSCTTQACLCTDVVEASLQACIDCAVADNPTAAVIADAKNVTNLYETACLGVEIPVVTVPAVPPDGPVPTVQPTSSINFPPTTTTGSSIFSSGPSQNGPVLTTAGVNTAQTTIRPSSTAASSITSSALGRSTMGALMAAMAAISICYLLF</sequence>
<dbReference type="EMBL" id="KN817615">
    <property type="protein sequence ID" value="KJA16776.1"/>
    <property type="molecule type" value="Genomic_DNA"/>
</dbReference>
<feature type="chain" id="PRO_5002248694" description="Extracellular membrane protein CFEM domain-containing protein" evidence="1">
    <location>
        <begin position="20"/>
        <end position="206"/>
    </location>
</feature>
<evidence type="ECO:0000256" key="1">
    <source>
        <dbReference type="SAM" id="SignalP"/>
    </source>
</evidence>
<name>A0A0D2NJP5_HYPSF</name>
<organism evidence="2 3">
    <name type="scientific">Hypholoma sublateritium (strain FD-334 SS-4)</name>
    <dbReference type="NCBI Taxonomy" id="945553"/>
    <lineage>
        <taxon>Eukaryota</taxon>
        <taxon>Fungi</taxon>
        <taxon>Dikarya</taxon>
        <taxon>Basidiomycota</taxon>
        <taxon>Agaricomycotina</taxon>
        <taxon>Agaricomycetes</taxon>
        <taxon>Agaricomycetidae</taxon>
        <taxon>Agaricales</taxon>
        <taxon>Agaricineae</taxon>
        <taxon>Strophariaceae</taxon>
        <taxon>Hypholoma</taxon>
    </lineage>
</organism>
<evidence type="ECO:0000313" key="2">
    <source>
        <dbReference type="EMBL" id="KJA16776.1"/>
    </source>
</evidence>
<dbReference type="AlphaFoldDB" id="A0A0D2NJP5"/>
<proteinExistence type="predicted"/>
<gene>
    <name evidence="2" type="ORF">HYPSUDRAFT_47047</name>
</gene>
<keyword evidence="1" id="KW-0732">Signal</keyword>
<evidence type="ECO:0008006" key="4">
    <source>
        <dbReference type="Google" id="ProtNLM"/>
    </source>
</evidence>